<dbReference type="PANTHER" id="PTHR10715:SF0">
    <property type="entry name" value="LARGE RIBOSOMAL SUBUNIT PROTEIN EL6"/>
    <property type="match status" value="1"/>
</dbReference>
<evidence type="ECO:0000313" key="6">
    <source>
        <dbReference type="Proteomes" id="UP000016935"/>
    </source>
</evidence>
<dbReference type="InterPro" id="IPR000915">
    <property type="entry name" value="60S_ribosomal_eL6"/>
</dbReference>
<dbReference type="InterPro" id="IPR014722">
    <property type="entry name" value="Rib_uL2_dom2"/>
</dbReference>
<feature type="compositionally biased region" description="Basic residues" evidence="4">
    <location>
        <begin position="19"/>
        <end position="28"/>
    </location>
</feature>
<dbReference type="EMBL" id="KB908481">
    <property type="protein sequence ID" value="EOA92023.1"/>
    <property type="molecule type" value="Genomic_DNA"/>
</dbReference>
<reference evidence="5 6" key="1">
    <citation type="journal article" date="2012" name="PLoS Pathog.">
        <title>Diverse lifestyles and strategies of plant pathogenesis encoded in the genomes of eighteen Dothideomycetes fungi.</title>
        <authorList>
            <person name="Ohm R.A."/>
            <person name="Feau N."/>
            <person name="Henrissat B."/>
            <person name="Schoch C.L."/>
            <person name="Horwitz B.A."/>
            <person name="Barry K.W."/>
            <person name="Condon B.J."/>
            <person name="Copeland A.C."/>
            <person name="Dhillon B."/>
            <person name="Glaser F."/>
            <person name="Hesse C.N."/>
            <person name="Kosti I."/>
            <person name="LaButti K."/>
            <person name="Lindquist E.A."/>
            <person name="Lucas S."/>
            <person name="Salamov A.A."/>
            <person name="Bradshaw R.E."/>
            <person name="Ciuffetti L."/>
            <person name="Hamelin R.C."/>
            <person name="Kema G.H.J."/>
            <person name="Lawrence C."/>
            <person name="Scott J.A."/>
            <person name="Spatafora J.W."/>
            <person name="Turgeon B.G."/>
            <person name="de Wit P.J.G.M."/>
            <person name="Zhong S."/>
            <person name="Goodwin S.B."/>
            <person name="Grigoriev I.V."/>
        </authorList>
    </citation>
    <scope>NUCLEOTIDE SEQUENCE [LARGE SCALE GENOMIC DNA]</scope>
    <source>
        <strain evidence="6">28A</strain>
    </source>
</reference>
<dbReference type="RefSeq" id="XP_008020996.1">
    <property type="nucleotide sequence ID" value="XM_008022805.1"/>
</dbReference>
<dbReference type="GO" id="GO:0003735">
    <property type="term" value="F:structural constituent of ribosome"/>
    <property type="evidence" value="ECO:0007669"/>
    <property type="project" value="InterPro"/>
</dbReference>
<dbReference type="Pfam" id="PF01159">
    <property type="entry name" value="Ribosomal_L6e"/>
    <property type="match status" value="1"/>
</dbReference>
<dbReference type="Proteomes" id="UP000016935">
    <property type="component" value="Unassembled WGS sequence"/>
</dbReference>
<evidence type="ECO:0000313" key="5">
    <source>
        <dbReference type="EMBL" id="EOA92023.1"/>
    </source>
</evidence>
<sequence length="186" mass="20984">MSDQKASKYYAADEEAQMKKARKTPHSTKYRDSLVQPGTVLIILSGRYRGKRVVLVRHLTQGTLLVTGPFKINGVPMRRVNHRYVIATSTVVDMSALESDADAKEVVERASGDEYWAREKKDDDDEFFEGKEEGQAKKEVDVKRVEDQKKLDKVVLASVKATEGLTDYLGASFSLRSGERPHEMVF</sequence>
<proteinExistence type="inferred from homology"/>
<reference evidence="5 6" key="2">
    <citation type="journal article" date="2013" name="PLoS Genet.">
        <title>Comparative genome structure, secondary metabolite, and effector coding capacity across Cochliobolus pathogens.</title>
        <authorList>
            <person name="Condon B.J."/>
            <person name="Leng Y."/>
            <person name="Wu D."/>
            <person name="Bushley K.E."/>
            <person name="Ohm R.A."/>
            <person name="Otillar R."/>
            <person name="Martin J."/>
            <person name="Schackwitz W."/>
            <person name="Grimwood J."/>
            <person name="MohdZainudin N."/>
            <person name="Xue C."/>
            <person name="Wang R."/>
            <person name="Manning V.A."/>
            <person name="Dhillon B."/>
            <person name="Tu Z.J."/>
            <person name="Steffenson B.J."/>
            <person name="Salamov A."/>
            <person name="Sun H."/>
            <person name="Lowry S."/>
            <person name="LaButti K."/>
            <person name="Han J."/>
            <person name="Copeland A."/>
            <person name="Lindquist E."/>
            <person name="Barry K."/>
            <person name="Schmutz J."/>
            <person name="Baker S.E."/>
            <person name="Ciuffetti L.M."/>
            <person name="Grigoriev I.V."/>
            <person name="Zhong S."/>
            <person name="Turgeon B.G."/>
        </authorList>
    </citation>
    <scope>NUCLEOTIDE SEQUENCE [LARGE SCALE GENOMIC DNA]</scope>
    <source>
        <strain evidence="6">28A</strain>
    </source>
</reference>
<dbReference type="GO" id="GO:0002181">
    <property type="term" value="P:cytoplasmic translation"/>
    <property type="evidence" value="ECO:0007669"/>
    <property type="project" value="TreeGrafter"/>
</dbReference>
<dbReference type="GeneID" id="19398435"/>
<dbReference type="SUPFAM" id="SSF50104">
    <property type="entry name" value="Translation proteins SH3-like domain"/>
    <property type="match status" value="1"/>
</dbReference>
<dbReference type="InterPro" id="IPR041997">
    <property type="entry name" value="Ribosomal_eL6_KOW"/>
</dbReference>
<evidence type="ECO:0000256" key="3">
    <source>
        <dbReference type="ARBA" id="ARBA00023274"/>
    </source>
</evidence>
<keyword evidence="3" id="KW-0687">Ribonucleoprotein</keyword>
<feature type="region of interest" description="Disordered" evidence="4">
    <location>
        <begin position="1"/>
        <end position="29"/>
    </location>
</feature>
<dbReference type="InterPro" id="IPR008991">
    <property type="entry name" value="Translation_prot_SH3-like_sf"/>
</dbReference>
<evidence type="ECO:0000256" key="1">
    <source>
        <dbReference type="ARBA" id="ARBA00010592"/>
    </source>
</evidence>
<gene>
    <name evidence="5" type="ORF">SETTUDRAFT_162567</name>
</gene>
<dbReference type="GO" id="GO:0022625">
    <property type="term" value="C:cytosolic large ribosomal subunit"/>
    <property type="evidence" value="ECO:0007669"/>
    <property type="project" value="TreeGrafter"/>
</dbReference>
<dbReference type="FunFam" id="2.30.30.30:FF:000014">
    <property type="entry name" value="60S ribosomal protein L6"/>
    <property type="match status" value="1"/>
</dbReference>
<evidence type="ECO:0000256" key="4">
    <source>
        <dbReference type="SAM" id="MobiDB-lite"/>
    </source>
</evidence>
<dbReference type="GO" id="GO:0003723">
    <property type="term" value="F:RNA binding"/>
    <property type="evidence" value="ECO:0007669"/>
    <property type="project" value="TreeGrafter"/>
</dbReference>
<dbReference type="eggNOG" id="KOG1694">
    <property type="taxonomic scope" value="Eukaryota"/>
</dbReference>
<evidence type="ECO:0008006" key="7">
    <source>
        <dbReference type="Google" id="ProtNLM"/>
    </source>
</evidence>
<organism evidence="5 6">
    <name type="scientific">Exserohilum turcicum (strain 28A)</name>
    <name type="common">Northern leaf blight fungus</name>
    <name type="synonym">Setosphaeria turcica</name>
    <dbReference type="NCBI Taxonomy" id="671987"/>
    <lineage>
        <taxon>Eukaryota</taxon>
        <taxon>Fungi</taxon>
        <taxon>Dikarya</taxon>
        <taxon>Ascomycota</taxon>
        <taxon>Pezizomycotina</taxon>
        <taxon>Dothideomycetes</taxon>
        <taxon>Pleosporomycetidae</taxon>
        <taxon>Pleosporales</taxon>
        <taxon>Pleosporineae</taxon>
        <taxon>Pleosporaceae</taxon>
        <taxon>Exserohilum</taxon>
    </lineage>
</organism>
<dbReference type="Gene3D" id="2.30.30.30">
    <property type="match status" value="1"/>
</dbReference>
<dbReference type="GO" id="GO:0000027">
    <property type="term" value="P:ribosomal large subunit assembly"/>
    <property type="evidence" value="ECO:0007669"/>
    <property type="project" value="TreeGrafter"/>
</dbReference>
<dbReference type="PANTHER" id="PTHR10715">
    <property type="entry name" value="60S RIBOSOMAL PROTEIN L6"/>
    <property type="match status" value="1"/>
</dbReference>
<keyword evidence="6" id="KW-1185">Reference proteome</keyword>
<evidence type="ECO:0000256" key="2">
    <source>
        <dbReference type="ARBA" id="ARBA00022980"/>
    </source>
</evidence>
<accession>R0KGN2</accession>
<comment type="similarity">
    <text evidence="1">Belongs to the eukaryotic ribosomal protein eL6 family.</text>
</comment>
<dbReference type="CDD" id="cd13156">
    <property type="entry name" value="KOW_RPL6"/>
    <property type="match status" value="1"/>
</dbReference>
<dbReference type="HOGENOM" id="CLU_066767_2_1_1"/>
<name>R0KGN2_EXST2</name>
<dbReference type="AlphaFoldDB" id="R0KGN2"/>
<protein>
    <recommendedName>
        <fullName evidence="7">60S ribosomal protein L6</fullName>
    </recommendedName>
</protein>
<dbReference type="STRING" id="671987.R0KGN2"/>
<keyword evidence="2" id="KW-0689">Ribosomal protein</keyword>
<dbReference type="OrthoDB" id="2436667at2759"/>